<comment type="caution">
    <text evidence="1">The sequence shown here is derived from an EMBL/GenBank/DDBJ whole genome shotgun (WGS) entry which is preliminary data.</text>
</comment>
<accession>A0A074KYV6</accession>
<evidence type="ECO:0000313" key="1">
    <source>
        <dbReference type="EMBL" id="KEO75141.1"/>
    </source>
</evidence>
<organism evidence="1 2">
    <name type="scientific">Anditalea andensis</name>
    <dbReference type="NCBI Taxonomy" id="1048983"/>
    <lineage>
        <taxon>Bacteria</taxon>
        <taxon>Pseudomonadati</taxon>
        <taxon>Bacteroidota</taxon>
        <taxon>Cytophagia</taxon>
        <taxon>Cytophagales</taxon>
        <taxon>Cytophagaceae</taxon>
        <taxon>Anditalea</taxon>
    </lineage>
</organism>
<evidence type="ECO:0008006" key="3">
    <source>
        <dbReference type="Google" id="ProtNLM"/>
    </source>
</evidence>
<dbReference type="AlphaFoldDB" id="A0A074KYV6"/>
<evidence type="ECO:0000313" key="2">
    <source>
        <dbReference type="Proteomes" id="UP000027821"/>
    </source>
</evidence>
<dbReference type="eggNOG" id="COG0086">
    <property type="taxonomic scope" value="Bacteria"/>
</dbReference>
<dbReference type="EMBL" id="JMIH01000014">
    <property type="protein sequence ID" value="KEO75141.1"/>
    <property type="molecule type" value="Genomic_DNA"/>
</dbReference>
<protein>
    <recommendedName>
        <fullName evidence="3">Outer membrane protein beta-barrel domain-containing protein</fullName>
    </recommendedName>
</protein>
<reference evidence="1 2" key="1">
    <citation type="submission" date="2014-04" db="EMBL/GenBank/DDBJ databases">
        <title>Characterization and application of a salt tolerant electro-active bacterium.</title>
        <authorList>
            <person name="Yang L."/>
            <person name="Wei S."/>
            <person name="Tay Q.X.M."/>
        </authorList>
    </citation>
    <scope>NUCLEOTIDE SEQUENCE [LARGE SCALE GENOMIC DNA]</scope>
    <source>
        <strain evidence="1 2">LY1</strain>
    </source>
</reference>
<name>A0A074KYV6_9BACT</name>
<sequence length="255" mass="28995">MTNVWAKSDTSDSVIHESDLHVRMFRSKIHINTKSYEKENNNNSNTDIDFSFEHSSEAIYREGKNLISRSYFNVDLGKGIWQGDAAAPDVRAWGSWMVGLNFVRQSKVTNHFYIKSLAGFHFHNFKFSDNSIQAVRGDQGVDFLQRDNGIKSKVAASYLTLAIIPKISTGHNGFRIGAGPYAGYRLGGRSKFVYRDGGRNKDFDTSNMYLENFRYGLRGEIGASWFDFFFNYDLNHVFENGRGPEVNAFSFGIIL</sequence>
<gene>
    <name evidence="1" type="ORF">EL17_05590</name>
</gene>
<dbReference type="Proteomes" id="UP000027821">
    <property type="component" value="Unassembled WGS sequence"/>
</dbReference>
<dbReference type="OrthoDB" id="891525at2"/>
<proteinExistence type="predicted"/>
<dbReference type="STRING" id="1048983.EL17_05590"/>
<keyword evidence="2" id="KW-1185">Reference proteome</keyword>